<dbReference type="AlphaFoldDB" id="A0A917PUZ4"/>
<protein>
    <submittedName>
        <fullName evidence="1">Uncharacterized protein</fullName>
    </submittedName>
</protein>
<name>A0A917PUZ4_9MICO</name>
<organism evidence="1 2">
    <name type="scientific">Agromyces bauzanensis</name>
    <dbReference type="NCBI Taxonomy" id="1308924"/>
    <lineage>
        <taxon>Bacteria</taxon>
        <taxon>Bacillati</taxon>
        <taxon>Actinomycetota</taxon>
        <taxon>Actinomycetes</taxon>
        <taxon>Micrococcales</taxon>
        <taxon>Microbacteriaceae</taxon>
        <taxon>Agromyces</taxon>
    </lineage>
</organism>
<proteinExistence type="predicted"/>
<evidence type="ECO:0000313" key="2">
    <source>
        <dbReference type="Proteomes" id="UP000636956"/>
    </source>
</evidence>
<evidence type="ECO:0000313" key="1">
    <source>
        <dbReference type="EMBL" id="GGJ92714.1"/>
    </source>
</evidence>
<reference evidence="1" key="1">
    <citation type="journal article" date="2014" name="Int. J. Syst. Evol. Microbiol.">
        <title>Complete genome sequence of Corynebacterium casei LMG S-19264T (=DSM 44701T), isolated from a smear-ripened cheese.</title>
        <authorList>
            <consortium name="US DOE Joint Genome Institute (JGI-PGF)"/>
            <person name="Walter F."/>
            <person name="Albersmeier A."/>
            <person name="Kalinowski J."/>
            <person name="Ruckert C."/>
        </authorList>
    </citation>
    <scope>NUCLEOTIDE SEQUENCE</scope>
    <source>
        <strain evidence="1">CGMCC 1.8984</strain>
    </source>
</reference>
<dbReference type="Proteomes" id="UP000636956">
    <property type="component" value="Unassembled WGS sequence"/>
</dbReference>
<reference evidence="1" key="2">
    <citation type="submission" date="2020-09" db="EMBL/GenBank/DDBJ databases">
        <authorList>
            <person name="Sun Q."/>
            <person name="Zhou Y."/>
        </authorList>
    </citation>
    <scope>NUCLEOTIDE SEQUENCE</scope>
    <source>
        <strain evidence="1">CGMCC 1.8984</strain>
    </source>
</reference>
<keyword evidence="2" id="KW-1185">Reference proteome</keyword>
<sequence length="96" mass="10640">MQPLSPHQLHVLRSIQEHGLVVASVSLEGEFAMAHLGLPAPDYETVRVTTARRLARDGLIARQQYTPPPGEVIIEWEITEAGRRVLRAHELSAAQV</sequence>
<gene>
    <name evidence="1" type="ORF">GCM10011372_34050</name>
</gene>
<comment type="caution">
    <text evidence="1">The sequence shown here is derived from an EMBL/GenBank/DDBJ whole genome shotgun (WGS) entry which is preliminary data.</text>
</comment>
<accession>A0A917PUZ4</accession>
<dbReference type="EMBL" id="BMMD01000029">
    <property type="protein sequence ID" value="GGJ92714.1"/>
    <property type="molecule type" value="Genomic_DNA"/>
</dbReference>